<comment type="similarity">
    <text evidence="1">Belongs to the LysR transcriptional regulatory family.</text>
</comment>
<dbReference type="GeneID" id="61529151"/>
<evidence type="ECO:0000256" key="1">
    <source>
        <dbReference type="ARBA" id="ARBA00009437"/>
    </source>
</evidence>
<keyword evidence="6" id="KW-1185">Reference proteome</keyword>
<dbReference type="EMBL" id="CP016023">
    <property type="protein sequence ID" value="ANJ75601.1"/>
    <property type="molecule type" value="Genomic_DNA"/>
</dbReference>
<gene>
    <name evidence="5" type="ORF">A9Y76_24225</name>
</gene>
<dbReference type="InterPro" id="IPR000847">
    <property type="entry name" value="LysR_HTH_N"/>
</dbReference>
<dbReference type="Gene3D" id="1.10.10.10">
    <property type="entry name" value="Winged helix-like DNA-binding domain superfamily/Winged helix DNA-binding domain"/>
    <property type="match status" value="1"/>
</dbReference>
<dbReference type="InterPro" id="IPR005119">
    <property type="entry name" value="LysR_subst-bd"/>
</dbReference>
<dbReference type="FunFam" id="1.10.10.10:FF:000001">
    <property type="entry name" value="LysR family transcriptional regulator"/>
    <property type="match status" value="1"/>
</dbReference>
<dbReference type="Proteomes" id="UP000078572">
    <property type="component" value="Chromosome 2"/>
</dbReference>
<dbReference type="InterPro" id="IPR036388">
    <property type="entry name" value="WH-like_DNA-bd_sf"/>
</dbReference>
<dbReference type="AlphaFoldDB" id="A0A192A5S0"/>
<evidence type="ECO:0000256" key="4">
    <source>
        <dbReference type="ARBA" id="ARBA00023163"/>
    </source>
</evidence>
<evidence type="ECO:0000256" key="2">
    <source>
        <dbReference type="ARBA" id="ARBA00023015"/>
    </source>
</evidence>
<dbReference type="GO" id="GO:0006351">
    <property type="term" value="P:DNA-templated transcription"/>
    <property type="evidence" value="ECO:0007669"/>
    <property type="project" value="TreeGrafter"/>
</dbReference>
<keyword evidence="3" id="KW-0238">DNA-binding</keyword>
<protein>
    <submittedName>
        <fullName evidence="5">LysR family transcriptional regulator</fullName>
    </submittedName>
</protein>
<evidence type="ECO:0000313" key="6">
    <source>
        <dbReference type="Proteomes" id="UP000078572"/>
    </source>
</evidence>
<dbReference type="GO" id="GO:0003700">
    <property type="term" value="F:DNA-binding transcription factor activity"/>
    <property type="evidence" value="ECO:0007669"/>
    <property type="project" value="InterPro"/>
</dbReference>
<sequence>MDRLEAMSLLVAVAEKGSLSAAGRDLKVPLATLSRKISELETRLGARLLIRSTRKLTLTDAGIAYVASARRILDEVEEAERQAAGEFTVPKGELVVTAPLMFGRLHVLPVVTDFLAAFPEINIRLILSDRNVDLIGDHVDMAVRIGKLPDSSMVATQIGVMRTVTCASPGLLAGRGTPQAPDDLSRLPCVSVDTPMPSPSWRFRNPRSGTVIDVPILPRLTVTTPEAAMQAAVRKVGITRLLHYQAAEAVERGELQVCLEAYEPEPAPVHLVHVARGQMPLKMRRFLDFAAPRLRQALSDVASSRGKSAMRRESN</sequence>
<dbReference type="PANTHER" id="PTHR30537">
    <property type="entry name" value="HTH-TYPE TRANSCRIPTIONAL REGULATOR"/>
    <property type="match status" value="1"/>
</dbReference>
<organism evidence="5 6">
    <name type="scientific">Ralstonia insidiosa</name>
    <dbReference type="NCBI Taxonomy" id="190721"/>
    <lineage>
        <taxon>Bacteria</taxon>
        <taxon>Pseudomonadati</taxon>
        <taxon>Pseudomonadota</taxon>
        <taxon>Betaproteobacteria</taxon>
        <taxon>Burkholderiales</taxon>
        <taxon>Burkholderiaceae</taxon>
        <taxon>Ralstonia</taxon>
    </lineage>
</organism>
<dbReference type="InterPro" id="IPR058163">
    <property type="entry name" value="LysR-type_TF_proteobact-type"/>
</dbReference>
<evidence type="ECO:0000256" key="3">
    <source>
        <dbReference type="ARBA" id="ARBA00023125"/>
    </source>
</evidence>
<dbReference type="GO" id="GO:0043565">
    <property type="term" value="F:sequence-specific DNA binding"/>
    <property type="evidence" value="ECO:0007669"/>
    <property type="project" value="TreeGrafter"/>
</dbReference>
<dbReference type="Gene3D" id="3.40.190.290">
    <property type="match status" value="1"/>
</dbReference>
<dbReference type="CDD" id="cd08471">
    <property type="entry name" value="PBP2_CrgA_like_2"/>
    <property type="match status" value="1"/>
</dbReference>
<dbReference type="STRING" id="190721.ACS15_5253"/>
<keyword evidence="2" id="KW-0805">Transcription regulation</keyword>
<name>A0A192A5S0_9RALS</name>
<dbReference type="OrthoDB" id="9786526at2"/>
<accession>A0A192A5S0</accession>
<dbReference type="RefSeq" id="WP_064808293.1">
    <property type="nucleotide sequence ID" value="NZ_CP016023.1"/>
</dbReference>
<dbReference type="PANTHER" id="PTHR30537:SF5">
    <property type="entry name" value="HTH-TYPE TRANSCRIPTIONAL ACTIVATOR TTDR-RELATED"/>
    <property type="match status" value="1"/>
</dbReference>
<keyword evidence="4" id="KW-0804">Transcription</keyword>
<proteinExistence type="inferred from homology"/>
<dbReference type="Pfam" id="PF00126">
    <property type="entry name" value="HTH_1"/>
    <property type="match status" value="1"/>
</dbReference>
<evidence type="ECO:0000313" key="5">
    <source>
        <dbReference type="EMBL" id="ANJ75601.1"/>
    </source>
</evidence>
<dbReference type="InterPro" id="IPR036390">
    <property type="entry name" value="WH_DNA-bd_sf"/>
</dbReference>
<dbReference type="SUPFAM" id="SSF46785">
    <property type="entry name" value="Winged helix' DNA-binding domain"/>
    <property type="match status" value="1"/>
</dbReference>
<reference evidence="6" key="1">
    <citation type="submission" date="2016-06" db="EMBL/GenBank/DDBJ databases">
        <authorList>
            <person name="Xu Y."/>
            <person name="Nagy A."/>
            <person name="Yan X."/>
            <person name="Kim S.W."/>
            <person name="Haley B."/>
            <person name="Liu N.T."/>
            <person name="Nou X."/>
        </authorList>
    </citation>
    <scope>NUCLEOTIDE SEQUENCE [LARGE SCALE GENOMIC DNA]</scope>
    <source>
        <strain evidence="6">ATCC 49129</strain>
    </source>
</reference>
<dbReference type="SUPFAM" id="SSF53850">
    <property type="entry name" value="Periplasmic binding protein-like II"/>
    <property type="match status" value="1"/>
</dbReference>
<dbReference type="Pfam" id="PF03466">
    <property type="entry name" value="LysR_substrate"/>
    <property type="match status" value="1"/>
</dbReference>
<dbReference type="PROSITE" id="PS50931">
    <property type="entry name" value="HTH_LYSR"/>
    <property type="match status" value="1"/>
</dbReference>